<dbReference type="GO" id="GO:0005886">
    <property type="term" value="C:plasma membrane"/>
    <property type="evidence" value="ECO:0007669"/>
    <property type="project" value="UniProtKB-SubCell"/>
</dbReference>
<keyword evidence="8 16" id="KW-0812">Transmembrane</keyword>
<dbReference type="InterPro" id="IPR036097">
    <property type="entry name" value="HisK_dim/P_sf"/>
</dbReference>
<keyword evidence="14 16" id="KW-0472">Membrane</keyword>
<keyword evidence="9" id="KW-0547">Nucleotide-binding</keyword>
<evidence type="ECO:0000256" key="6">
    <source>
        <dbReference type="ARBA" id="ARBA00022553"/>
    </source>
</evidence>
<dbReference type="STRING" id="1122206.SAMN02745753_02872"/>
<feature type="transmembrane region" description="Helical" evidence="16">
    <location>
        <begin position="20"/>
        <end position="37"/>
    </location>
</feature>
<dbReference type="EC" id="2.7.13.3" evidence="3"/>
<evidence type="ECO:0000313" key="19">
    <source>
        <dbReference type="EMBL" id="SHF91491.1"/>
    </source>
</evidence>
<dbReference type="SMART" id="SM00388">
    <property type="entry name" value="HisKA"/>
    <property type="match status" value="1"/>
</dbReference>
<evidence type="ECO:0000256" key="1">
    <source>
        <dbReference type="ARBA" id="ARBA00000085"/>
    </source>
</evidence>
<name>A0A1M5FK13_9GAMM</name>
<dbReference type="Gene3D" id="1.10.287.130">
    <property type="match status" value="1"/>
</dbReference>
<keyword evidence="13" id="KW-0902">Two-component regulatory system</keyword>
<dbReference type="InterPro" id="IPR033479">
    <property type="entry name" value="dCache_1"/>
</dbReference>
<dbReference type="SUPFAM" id="SSF103190">
    <property type="entry name" value="Sensory domain-like"/>
    <property type="match status" value="1"/>
</dbReference>
<dbReference type="NCBIfam" id="TIGR00229">
    <property type="entry name" value="sensory_box"/>
    <property type="match status" value="1"/>
</dbReference>
<dbReference type="GO" id="GO:0006355">
    <property type="term" value="P:regulation of DNA-templated transcription"/>
    <property type="evidence" value="ECO:0007669"/>
    <property type="project" value="InterPro"/>
</dbReference>
<feature type="domain" description="PAS" evidence="18">
    <location>
        <begin position="357"/>
        <end position="428"/>
    </location>
</feature>
<keyword evidence="5" id="KW-0997">Cell inner membrane</keyword>
<dbReference type="GO" id="GO:0000155">
    <property type="term" value="F:phosphorelay sensor kinase activity"/>
    <property type="evidence" value="ECO:0007669"/>
    <property type="project" value="InterPro"/>
</dbReference>
<dbReference type="SUPFAM" id="SSF47384">
    <property type="entry name" value="Homodimeric domain of signal transducing histidine kinase"/>
    <property type="match status" value="1"/>
</dbReference>
<dbReference type="InterPro" id="IPR003661">
    <property type="entry name" value="HisK_dim/P_dom"/>
</dbReference>
<dbReference type="PANTHER" id="PTHR43065">
    <property type="entry name" value="SENSOR HISTIDINE KINASE"/>
    <property type="match status" value="1"/>
</dbReference>
<keyword evidence="20" id="KW-1185">Reference proteome</keyword>
<evidence type="ECO:0000256" key="7">
    <source>
        <dbReference type="ARBA" id="ARBA00022679"/>
    </source>
</evidence>
<dbReference type="CDD" id="cd00130">
    <property type="entry name" value="PAS"/>
    <property type="match status" value="1"/>
</dbReference>
<dbReference type="Pfam" id="PF02743">
    <property type="entry name" value="dCache_1"/>
    <property type="match status" value="1"/>
</dbReference>
<dbReference type="PROSITE" id="PS50112">
    <property type="entry name" value="PAS"/>
    <property type="match status" value="1"/>
</dbReference>
<evidence type="ECO:0000256" key="3">
    <source>
        <dbReference type="ARBA" id="ARBA00012438"/>
    </source>
</evidence>
<dbReference type="InterPro" id="IPR003594">
    <property type="entry name" value="HATPase_dom"/>
</dbReference>
<dbReference type="Proteomes" id="UP000184517">
    <property type="component" value="Unassembled WGS sequence"/>
</dbReference>
<keyword evidence="7" id="KW-0808">Transferase</keyword>
<dbReference type="AlphaFoldDB" id="A0A1M5FK13"/>
<evidence type="ECO:0000256" key="12">
    <source>
        <dbReference type="ARBA" id="ARBA00022989"/>
    </source>
</evidence>
<dbReference type="SUPFAM" id="SSF55874">
    <property type="entry name" value="ATPase domain of HSP90 chaperone/DNA topoisomerase II/histidine kinase"/>
    <property type="match status" value="1"/>
</dbReference>
<evidence type="ECO:0000259" key="17">
    <source>
        <dbReference type="PROSITE" id="PS50109"/>
    </source>
</evidence>
<keyword evidence="11" id="KW-0067">ATP-binding</keyword>
<dbReference type="Pfam" id="PF02518">
    <property type="entry name" value="HATPase_c"/>
    <property type="match status" value="1"/>
</dbReference>
<feature type="transmembrane region" description="Helical" evidence="16">
    <location>
        <begin position="318"/>
        <end position="339"/>
    </location>
</feature>
<dbReference type="Gene3D" id="3.30.450.20">
    <property type="entry name" value="PAS domain"/>
    <property type="match status" value="3"/>
</dbReference>
<dbReference type="PANTHER" id="PTHR43065:SF46">
    <property type="entry name" value="C4-DICARBOXYLATE TRANSPORT SENSOR PROTEIN DCTB"/>
    <property type="match status" value="1"/>
</dbReference>
<dbReference type="PROSITE" id="PS50109">
    <property type="entry name" value="HIS_KIN"/>
    <property type="match status" value="1"/>
</dbReference>
<feature type="domain" description="Histidine kinase" evidence="17">
    <location>
        <begin position="537"/>
        <end position="751"/>
    </location>
</feature>
<dbReference type="GO" id="GO:0005524">
    <property type="term" value="F:ATP binding"/>
    <property type="evidence" value="ECO:0007669"/>
    <property type="project" value="UniProtKB-KW"/>
</dbReference>
<dbReference type="InterPro" id="IPR004358">
    <property type="entry name" value="Sig_transdc_His_kin-like_C"/>
</dbReference>
<evidence type="ECO:0000256" key="5">
    <source>
        <dbReference type="ARBA" id="ARBA00022519"/>
    </source>
</evidence>
<dbReference type="InterPro" id="IPR036890">
    <property type="entry name" value="HATPase_C_sf"/>
</dbReference>
<evidence type="ECO:0000256" key="15">
    <source>
        <dbReference type="ARBA" id="ARBA00073143"/>
    </source>
</evidence>
<sequence>MSALKEKYGFSIRWLFSSKQLIWLYLGAFFVVVLLIWKGGEALRNQQIKALRIDSFEQLNQLASVLESAIAKYQHMPTLLASNDRVRKALRDGFDSDINQLNRELEQINRITEASDSYILNTDGLTIASSNYREVTSFVGRNFAFRPYFKDAIQGKPGRYYALGTTSNRRGYYFSYPVYEGDSIIGIAVVKVDLTQFEKRFANQHYEFLLLDPDGIVFSSSRANWLYRVLGELSHTELQRIADSQRYYGKSIEKLAIVYQKPFDEKSQIVDVLENTVIDGTEELERLSFLRMSRPIRLLGFQISILAPLKIINEEISLWRTIFAGGVTITALLLGLAMLRRRMLRERSDANEMTRHNQAYIREVIQNTQAGLVTLDEHHKIESFNPAVEKLLGQPLSPLVGQPLGVLFQPDEQDALALSSHNDFLEAANDLGIKVLTREGRLCYSDQTVPVEMTLCKMQLPNRLSYLVTFHDMTERKRYEQDITQARIELEERVKERTFELQGANTRLRHEIEEHKGTQRELIQTAKLAVLGQLSAGLNHELNQPLTAIRAFAGNGLKFLDRGQYEQAHANLQHISQLGHHMGDIIARFKVFARKGDVHQGPIAVQTAIMGALKIMSPRYKEVGIELVVTEDQGFIVNGDMVFLEQVLVNLLANAADAILETPNNPRRVHIEQISTGNQVMICVQDSGNGLSDDAIRHLFEPFFTSKSSGLGLGLGLSISQRIVEAMGGQISAQNRDSGGAEFCVRLPCFNHHLSQFQSLSRESKESIDPKEEI</sequence>
<dbReference type="InterPro" id="IPR013767">
    <property type="entry name" value="PAS_fold"/>
</dbReference>
<dbReference type="RefSeq" id="WP_072840371.1">
    <property type="nucleotide sequence ID" value="NZ_FQVF01000013.1"/>
</dbReference>
<dbReference type="CDD" id="cd00082">
    <property type="entry name" value="HisKA"/>
    <property type="match status" value="1"/>
</dbReference>
<dbReference type="SMART" id="SM00387">
    <property type="entry name" value="HATPase_c"/>
    <property type="match status" value="1"/>
</dbReference>
<evidence type="ECO:0000256" key="8">
    <source>
        <dbReference type="ARBA" id="ARBA00022692"/>
    </source>
</evidence>
<dbReference type="SUPFAM" id="SSF55785">
    <property type="entry name" value="PYP-like sensor domain (PAS domain)"/>
    <property type="match status" value="1"/>
</dbReference>
<dbReference type="PRINTS" id="PR00344">
    <property type="entry name" value="BCTRLSENSOR"/>
</dbReference>
<evidence type="ECO:0000256" key="2">
    <source>
        <dbReference type="ARBA" id="ARBA00004429"/>
    </source>
</evidence>
<protein>
    <recommendedName>
        <fullName evidence="15">C4-dicarboxylate transport sensor protein DctB</fullName>
        <ecNumber evidence="3">2.7.13.3</ecNumber>
    </recommendedName>
</protein>
<dbReference type="OrthoDB" id="1931120at2"/>
<dbReference type="InterPro" id="IPR005467">
    <property type="entry name" value="His_kinase_dom"/>
</dbReference>
<dbReference type="Pfam" id="PF00989">
    <property type="entry name" value="PAS"/>
    <property type="match status" value="1"/>
</dbReference>
<keyword evidence="4" id="KW-1003">Cell membrane</keyword>
<dbReference type="FunFam" id="3.30.450.20:FF:000127">
    <property type="entry name" value="C4-dicarboxylate transport sensor protein"/>
    <property type="match status" value="1"/>
</dbReference>
<gene>
    <name evidence="19" type="ORF">SAMN02745753_02872</name>
</gene>
<keyword evidence="12 16" id="KW-1133">Transmembrane helix</keyword>
<comment type="subcellular location">
    <subcellularLocation>
        <location evidence="2">Cell inner membrane</location>
        <topology evidence="2">Multi-pass membrane protein</topology>
    </subcellularLocation>
</comment>
<keyword evidence="10 19" id="KW-0418">Kinase</keyword>
<evidence type="ECO:0000256" key="16">
    <source>
        <dbReference type="SAM" id="Phobius"/>
    </source>
</evidence>
<dbReference type="InterPro" id="IPR035965">
    <property type="entry name" value="PAS-like_dom_sf"/>
</dbReference>
<evidence type="ECO:0000259" key="18">
    <source>
        <dbReference type="PROSITE" id="PS50112"/>
    </source>
</evidence>
<evidence type="ECO:0000256" key="4">
    <source>
        <dbReference type="ARBA" id="ARBA00022475"/>
    </source>
</evidence>
<dbReference type="Gene3D" id="3.30.565.10">
    <property type="entry name" value="Histidine kinase-like ATPase, C-terminal domain"/>
    <property type="match status" value="1"/>
</dbReference>
<dbReference type="SMART" id="SM00091">
    <property type="entry name" value="PAS"/>
    <property type="match status" value="1"/>
</dbReference>
<evidence type="ECO:0000256" key="13">
    <source>
        <dbReference type="ARBA" id="ARBA00023012"/>
    </source>
</evidence>
<dbReference type="InterPro" id="IPR000014">
    <property type="entry name" value="PAS"/>
</dbReference>
<dbReference type="EMBL" id="FQVF01000013">
    <property type="protein sequence ID" value="SHF91491.1"/>
    <property type="molecule type" value="Genomic_DNA"/>
</dbReference>
<reference evidence="20" key="1">
    <citation type="submission" date="2016-11" db="EMBL/GenBank/DDBJ databases">
        <authorList>
            <person name="Varghese N."/>
            <person name="Submissions S."/>
        </authorList>
    </citation>
    <scope>NUCLEOTIDE SEQUENCE [LARGE SCALE GENOMIC DNA]</scope>
    <source>
        <strain evidence="20">DSM 16579</strain>
    </source>
</reference>
<evidence type="ECO:0000256" key="11">
    <source>
        <dbReference type="ARBA" id="ARBA00022840"/>
    </source>
</evidence>
<organism evidence="19 20">
    <name type="scientific">Marinomonas polaris DSM 16579</name>
    <dbReference type="NCBI Taxonomy" id="1122206"/>
    <lineage>
        <taxon>Bacteria</taxon>
        <taxon>Pseudomonadati</taxon>
        <taxon>Pseudomonadota</taxon>
        <taxon>Gammaproteobacteria</taxon>
        <taxon>Oceanospirillales</taxon>
        <taxon>Oceanospirillaceae</taxon>
        <taxon>Marinomonas</taxon>
    </lineage>
</organism>
<dbReference type="Pfam" id="PF00512">
    <property type="entry name" value="HisKA"/>
    <property type="match status" value="1"/>
</dbReference>
<dbReference type="Gene3D" id="6.10.250.3020">
    <property type="match status" value="1"/>
</dbReference>
<proteinExistence type="predicted"/>
<accession>A0A1M5FK13</accession>
<dbReference type="FunFam" id="1.10.287.130:FF:000049">
    <property type="entry name" value="C4-dicarboxylate transport sensor protein DctB"/>
    <property type="match status" value="1"/>
</dbReference>
<evidence type="ECO:0000313" key="20">
    <source>
        <dbReference type="Proteomes" id="UP000184517"/>
    </source>
</evidence>
<dbReference type="InterPro" id="IPR029151">
    <property type="entry name" value="Sensor-like_sf"/>
</dbReference>
<dbReference type="CDD" id="cd12914">
    <property type="entry name" value="PDC1_DGC_like"/>
    <property type="match status" value="1"/>
</dbReference>
<evidence type="ECO:0000256" key="14">
    <source>
        <dbReference type="ARBA" id="ARBA00023136"/>
    </source>
</evidence>
<evidence type="ECO:0000256" key="10">
    <source>
        <dbReference type="ARBA" id="ARBA00022777"/>
    </source>
</evidence>
<comment type="catalytic activity">
    <reaction evidence="1">
        <text>ATP + protein L-histidine = ADP + protein N-phospho-L-histidine.</text>
        <dbReference type="EC" id="2.7.13.3"/>
    </reaction>
</comment>
<keyword evidence="6" id="KW-0597">Phosphoprotein</keyword>
<evidence type="ECO:0000256" key="9">
    <source>
        <dbReference type="ARBA" id="ARBA00022741"/>
    </source>
</evidence>